<dbReference type="GO" id="GO:0000166">
    <property type="term" value="F:nucleotide binding"/>
    <property type="evidence" value="ECO:0007669"/>
    <property type="project" value="UniProtKB-KW"/>
</dbReference>
<dbReference type="PANTHER" id="PTHR30457">
    <property type="entry name" value="5'-NUCLEOTIDASE SURE"/>
    <property type="match status" value="1"/>
</dbReference>
<dbReference type="EC" id="3.1.3.5" evidence="4"/>
<evidence type="ECO:0000256" key="2">
    <source>
        <dbReference type="ARBA" id="ARBA00022723"/>
    </source>
</evidence>
<dbReference type="Pfam" id="PF01975">
    <property type="entry name" value="SurE"/>
    <property type="match status" value="1"/>
</dbReference>
<dbReference type="RefSeq" id="WP_250873815.1">
    <property type="nucleotide sequence ID" value="NZ_JALXFV010000005.1"/>
</dbReference>
<dbReference type="Gene3D" id="3.40.1210.10">
    <property type="entry name" value="Survival protein SurE-like phosphatase/nucleotidase"/>
    <property type="match status" value="1"/>
</dbReference>
<reference evidence="6 7" key="1">
    <citation type="journal article" date="2019" name="Int. J. Syst. Evol. Microbiol.">
        <title>The Global Catalogue of Microorganisms (GCM) 10K type strain sequencing project: providing services to taxonomists for standard genome sequencing and annotation.</title>
        <authorList>
            <consortium name="The Broad Institute Genomics Platform"/>
            <consortium name="The Broad Institute Genome Sequencing Center for Infectious Disease"/>
            <person name="Wu L."/>
            <person name="Ma J."/>
        </authorList>
    </citation>
    <scope>NUCLEOTIDE SEQUENCE [LARGE SCALE GENOMIC DNA]</scope>
    <source>
        <strain evidence="6 7">CGMCC 1.12563</strain>
    </source>
</reference>
<dbReference type="GO" id="GO:0005737">
    <property type="term" value="C:cytoplasm"/>
    <property type="evidence" value="ECO:0007669"/>
    <property type="project" value="UniProtKB-SubCell"/>
</dbReference>
<comment type="similarity">
    <text evidence="1 4">Belongs to the SurE nucleotidase family.</text>
</comment>
<organism evidence="6 7">
    <name type="scientific">Halomarina rubra</name>
    <dbReference type="NCBI Taxonomy" id="2071873"/>
    <lineage>
        <taxon>Archaea</taxon>
        <taxon>Methanobacteriati</taxon>
        <taxon>Methanobacteriota</taxon>
        <taxon>Stenosarchaea group</taxon>
        <taxon>Halobacteria</taxon>
        <taxon>Halobacteriales</taxon>
        <taxon>Natronomonadaceae</taxon>
        <taxon>Halomarina</taxon>
    </lineage>
</organism>
<comment type="subcellular location">
    <subcellularLocation>
        <location evidence="4">Cytoplasm</location>
    </subcellularLocation>
</comment>
<feature type="domain" description="Survival protein SurE-like phosphatase/nucleotidase" evidence="5">
    <location>
        <begin position="4"/>
        <end position="183"/>
    </location>
</feature>
<dbReference type="GO" id="GO:0046872">
    <property type="term" value="F:metal ion binding"/>
    <property type="evidence" value="ECO:0007669"/>
    <property type="project" value="UniProtKB-UniRule"/>
</dbReference>
<feature type="binding site" evidence="4">
    <location>
        <position position="87"/>
    </location>
    <ligand>
        <name>a divalent metal cation</name>
        <dbReference type="ChEBI" id="CHEBI:60240"/>
    </ligand>
</feature>
<comment type="cofactor">
    <cofactor evidence="4">
        <name>a divalent metal cation</name>
        <dbReference type="ChEBI" id="CHEBI:60240"/>
    </cofactor>
    <text evidence="4">Binds 1 divalent metal cation per subunit.</text>
</comment>
<sequence length="266" mass="28048">MRLLVTNDDGIESPGLRALVNALSDLGAVTVVAPADDQSGVGRARSRTVGVTDHDEGYAVTGTPADCVAFGLRGLDREFDVVVSGCNHGPNIGAYVLGRSGTVGAAMEASFLGVPAVSVSAYHPEEFFPHPPHAFDFSGPASVARRLVERACEKRVFDTLDVLNLNAPTGTPAEMPTMRVTRPYADYDTTVEEDGEATHLVDTFWASADAHEGPVPDLDAHRDIYPVDSDRHALAEGRISVSPLRGPQTVEASTALTDVVSVLNGA</sequence>
<accession>A0ABD6AWA5</accession>
<dbReference type="InterPro" id="IPR030048">
    <property type="entry name" value="SurE"/>
</dbReference>
<feature type="binding site" evidence="4">
    <location>
        <position position="39"/>
    </location>
    <ligand>
        <name>a divalent metal cation</name>
        <dbReference type="ChEBI" id="CHEBI:60240"/>
    </ligand>
</feature>
<dbReference type="AlphaFoldDB" id="A0ABD6AWA5"/>
<feature type="binding site" evidence="4">
    <location>
        <position position="8"/>
    </location>
    <ligand>
        <name>a divalent metal cation</name>
        <dbReference type="ChEBI" id="CHEBI:60240"/>
    </ligand>
</feature>
<dbReference type="InterPro" id="IPR036523">
    <property type="entry name" value="SurE-like_sf"/>
</dbReference>
<dbReference type="Proteomes" id="UP001597187">
    <property type="component" value="Unassembled WGS sequence"/>
</dbReference>
<gene>
    <name evidence="4 6" type="primary">surE</name>
    <name evidence="6" type="ORF">ACFSBT_11245</name>
</gene>
<evidence type="ECO:0000256" key="1">
    <source>
        <dbReference type="ARBA" id="ARBA00011062"/>
    </source>
</evidence>
<dbReference type="GO" id="GO:0008253">
    <property type="term" value="F:5'-nucleotidase activity"/>
    <property type="evidence" value="ECO:0007669"/>
    <property type="project" value="UniProtKB-UniRule"/>
</dbReference>
<dbReference type="HAMAP" id="MF_00060">
    <property type="entry name" value="SurE"/>
    <property type="match status" value="1"/>
</dbReference>
<feature type="binding site" evidence="4">
    <location>
        <position position="9"/>
    </location>
    <ligand>
        <name>a divalent metal cation</name>
        <dbReference type="ChEBI" id="CHEBI:60240"/>
    </ligand>
</feature>
<evidence type="ECO:0000256" key="4">
    <source>
        <dbReference type="HAMAP-Rule" id="MF_00060"/>
    </source>
</evidence>
<keyword evidence="4" id="KW-0963">Cytoplasm</keyword>
<proteinExistence type="inferred from homology"/>
<keyword evidence="4" id="KW-0547">Nucleotide-binding</keyword>
<dbReference type="PANTHER" id="PTHR30457:SF0">
    <property type="entry name" value="PHOSPHATASE, PUTATIVE (AFU_ORTHOLOGUE AFUA_4G01070)-RELATED"/>
    <property type="match status" value="1"/>
</dbReference>
<dbReference type="SUPFAM" id="SSF64167">
    <property type="entry name" value="SurE-like"/>
    <property type="match status" value="1"/>
</dbReference>
<evidence type="ECO:0000313" key="6">
    <source>
        <dbReference type="EMBL" id="MFD1513853.1"/>
    </source>
</evidence>
<evidence type="ECO:0000256" key="3">
    <source>
        <dbReference type="ARBA" id="ARBA00022801"/>
    </source>
</evidence>
<dbReference type="NCBIfam" id="TIGR00087">
    <property type="entry name" value="surE"/>
    <property type="match status" value="1"/>
</dbReference>
<evidence type="ECO:0000313" key="7">
    <source>
        <dbReference type="Proteomes" id="UP001597187"/>
    </source>
</evidence>
<keyword evidence="3 4" id="KW-0378">Hydrolase</keyword>
<keyword evidence="2 4" id="KW-0479">Metal-binding</keyword>
<evidence type="ECO:0000259" key="5">
    <source>
        <dbReference type="Pfam" id="PF01975"/>
    </source>
</evidence>
<comment type="catalytic activity">
    <reaction evidence="4">
        <text>a ribonucleoside 5'-phosphate + H2O = a ribonucleoside + phosphate</text>
        <dbReference type="Rhea" id="RHEA:12484"/>
        <dbReference type="ChEBI" id="CHEBI:15377"/>
        <dbReference type="ChEBI" id="CHEBI:18254"/>
        <dbReference type="ChEBI" id="CHEBI:43474"/>
        <dbReference type="ChEBI" id="CHEBI:58043"/>
        <dbReference type="EC" id="3.1.3.5"/>
    </reaction>
</comment>
<protein>
    <recommendedName>
        <fullName evidence="4">5'-nucleotidase SurE</fullName>
        <ecNumber evidence="4">3.1.3.5</ecNumber>
    </recommendedName>
    <alternativeName>
        <fullName evidence="4">Nucleoside 5'-monophosphate phosphohydrolase</fullName>
    </alternativeName>
</protein>
<comment type="function">
    <text evidence="4">Nucleotidase that shows phosphatase activity on nucleoside 5'-monophosphates.</text>
</comment>
<dbReference type="EMBL" id="JBHUDC010000005">
    <property type="protein sequence ID" value="MFD1513853.1"/>
    <property type="molecule type" value="Genomic_DNA"/>
</dbReference>
<dbReference type="InterPro" id="IPR002828">
    <property type="entry name" value="SurE-like_Pase/nucleotidase"/>
</dbReference>
<comment type="caution">
    <text evidence="6">The sequence shown here is derived from an EMBL/GenBank/DDBJ whole genome shotgun (WGS) entry which is preliminary data.</text>
</comment>
<keyword evidence="7" id="KW-1185">Reference proteome</keyword>
<name>A0ABD6AWA5_9EURY</name>